<dbReference type="Pfam" id="PF02453">
    <property type="entry name" value="Reticulon"/>
    <property type="match status" value="1"/>
</dbReference>
<protein>
    <recommendedName>
        <fullName evidence="6">Reticulon-like protein</fullName>
    </recommendedName>
</protein>
<dbReference type="InterPro" id="IPR045064">
    <property type="entry name" value="Reticulon-like"/>
</dbReference>
<evidence type="ECO:0000259" key="7">
    <source>
        <dbReference type="PROSITE" id="PS50845"/>
    </source>
</evidence>
<evidence type="ECO:0000256" key="5">
    <source>
        <dbReference type="ARBA" id="ARBA00023136"/>
    </source>
</evidence>
<evidence type="ECO:0000256" key="2">
    <source>
        <dbReference type="ARBA" id="ARBA00022692"/>
    </source>
</evidence>
<evidence type="ECO:0000313" key="10">
    <source>
        <dbReference type="Proteomes" id="UP001165190"/>
    </source>
</evidence>
<dbReference type="InterPro" id="IPR003388">
    <property type="entry name" value="Reticulon"/>
</dbReference>
<proteinExistence type="predicted"/>
<keyword evidence="2 6" id="KW-0812">Transmembrane</keyword>
<keyword evidence="3 6" id="KW-0256">Endoplasmic reticulum</keyword>
<dbReference type="InterPro" id="IPR008808">
    <property type="entry name" value="Powdery_mildew-R_dom"/>
</dbReference>
<comment type="subcellular location">
    <subcellularLocation>
        <location evidence="1 6">Endoplasmic reticulum membrane</location>
        <topology evidence="1 6">Multi-pass membrane protein</topology>
    </subcellularLocation>
</comment>
<dbReference type="PROSITE" id="PS50845">
    <property type="entry name" value="RETICULON"/>
    <property type="match status" value="1"/>
</dbReference>
<evidence type="ECO:0000256" key="1">
    <source>
        <dbReference type="ARBA" id="ARBA00004477"/>
    </source>
</evidence>
<keyword evidence="10" id="KW-1185">Reference proteome</keyword>
<dbReference type="AlphaFoldDB" id="A0A9W7I2M9"/>
<dbReference type="GO" id="GO:0009617">
    <property type="term" value="P:response to bacterium"/>
    <property type="evidence" value="ECO:0007669"/>
    <property type="project" value="InterPro"/>
</dbReference>
<dbReference type="Proteomes" id="UP001165190">
    <property type="component" value="Unassembled WGS sequence"/>
</dbReference>
<evidence type="ECO:0000256" key="3">
    <source>
        <dbReference type="ARBA" id="ARBA00022824"/>
    </source>
</evidence>
<reference evidence="9" key="1">
    <citation type="submission" date="2023-05" db="EMBL/GenBank/DDBJ databases">
        <title>Genome and transcriptome analyses reveal genes involved in the formation of fine ridges on petal epidermal cells in Hibiscus trionum.</title>
        <authorList>
            <person name="Koshimizu S."/>
            <person name="Masuda S."/>
            <person name="Ishii T."/>
            <person name="Shirasu K."/>
            <person name="Hoshino A."/>
            <person name="Arita M."/>
        </authorList>
    </citation>
    <scope>NUCLEOTIDE SEQUENCE</scope>
    <source>
        <strain evidence="9">Hamamatsu line</strain>
    </source>
</reference>
<keyword evidence="4 6" id="KW-1133">Transmembrane helix</keyword>
<comment type="caution">
    <text evidence="6">Lacks conserved residue(s) required for the propagation of feature annotation.</text>
</comment>
<dbReference type="OrthoDB" id="567788at2759"/>
<comment type="caution">
    <text evidence="9">The sequence shown here is derived from an EMBL/GenBank/DDBJ whole genome shotgun (WGS) entry which is preliminary data.</text>
</comment>
<feature type="transmembrane region" description="Helical" evidence="6">
    <location>
        <begin position="210"/>
        <end position="229"/>
    </location>
</feature>
<evidence type="ECO:0000256" key="4">
    <source>
        <dbReference type="ARBA" id="ARBA00022989"/>
    </source>
</evidence>
<dbReference type="Pfam" id="PF05659">
    <property type="entry name" value="RPW8"/>
    <property type="match status" value="1"/>
</dbReference>
<dbReference type="PANTHER" id="PTHR10994">
    <property type="entry name" value="RETICULON"/>
    <property type="match status" value="1"/>
</dbReference>
<gene>
    <name evidence="9" type="ORF">HRI_002313300</name>
</gene>
<dbReference type="PANTHER" id="PTHR10994:SF138">
    <property type="entry name" value="RETICULON-LIKE PROTEIN"/>
    <property type="match status" value="1"/>
</dbReference>
<dbReference type="EMBL" id="BSYR01000021">
    <property type="protein sequence ID" value="GMI86440.1"/>
    <property type="molecule type" value="Genomic_DNA"/>
</dbReference>
<dbReference type="GO" id="GO:0005789">
    <property type="term" value="C:endoplasmic reticulum membrane"/>
    <property type="evidence" value="ECO:0007669"/>
    <property type="project" value="UniProtKB-SubCell"/>
</dbReference>
<organism evidence="9 10">
    <name type="scientific">Hibiscus trionum</name>
    <name type="common">Flower of an hour</name>
    <dbReference type="NCBI Taxonomy" id="183268"/>
    <lineage>
        <taxon>Eukaryota</taxon>
        <taxon>Viridiplantae</taxon>
        <taxon>Streptophyta</taxon>
        <taxon>Embryophyta</taxon>
        <taxon>Tracheophyta</taxon>
        <taxon>Spermatophyta</taxon>
        <taxon>Magnoliopsida</taxon>
        <taxon>eudicotyledons</taxon>
        <taxon>Gunneridae</taxon>
        <taxon>Pentapetalae</taxon>
        <taxon>rosids</taxon>
        <taxon>malvids</taxon>
        <taxon>Malvales</taxon>
        <taxon>Malvaceae</taxon>
        <taxon>Malvoideae</taxon>
        <taxon>Hibiscus</taxon>
    </lineage>
</organism>
<sequence length="365" mass="41959">MNQVVNALPNVVISNVISLLLESIRNARKTAKRFKPLLNHLKDTVNWITPRVEEISRSTNSHEIQRLMNLLNQAKVTVDKSSRVSSWNISKKYKFAKELIELDNSIRTTLDVFFPVMIYGDTRKILDSVEELKLMFSIFFYIMLEHLQSGAKNTGGVMFDLFREKLVHSQPAEVVNDIALWKRKKISGSLLVSSTATWLLQQVYEYNFLTVASWVVIFVVASLFIWRYVNRFLDREEASKQSLDKLREQFVMEISNACWEVTDKVTRWIFEATDVEAKWSVFPQTIACLLLFAYVGSFFDLPTLCGVVMTGTTVPVMVANHGDRIKPVGSMVGKVYEVLVENLTNTMKNNVGNEEIKKKKIRKQK</sequence>
<name>A0A9W7I2M9_HIBTR</name>
<evidence type="ECO:0000313" key="9">
    <source>
        <dbReference type="EMBL" id="GMI86440.1"/>
    </source>
</evidence>
<dbReference type="PROSITE" id="PS51153">
    <property type="entry name" value="RPW8"/>
    <property type="match status" value="1"/>
</dbReference>
<keyword evidence="5 6" id="KW-0472">Membrane</keyword>
<feature type="domain" description="RPW8" evidence="8">
    <location>
        <begin position="2"/>
        <end position="148"/>
    </location>
</feature>
<feature type="domain" description="Reticulon" evidence="7">
    <location>
        <begin position="175"/>
        <end position="364"/>
    </location>
</feature>
<accession>A0A9W7I2M9</accession>
<evidence type="ECO:0000259" key="8">
    <source>
        <dbReference type="PROSITE" id="PS51153"/>
    </source>
</evidence>
<evidence type="ECO:0000256" key="6">
    <source>
        <dbReference type="RuleBase" id="RU363132"/>
    </source>
</evidence>